<dbReference type="WBParaSite" id="PSAMB.scaffold107size78742.g2039.t1">
    <property type="protein sequence ID" value="PSAMB.scaffold107size78742.g2039.t1"/>
    <property type="gene ID" value="PSAMB.scaffold107size78742.g2039"/>
</dbReference>
<evidence type="ECO:0000313" key="2">
    <source>
        <dbReference type="WBParaSite" id="PSAMB.scaffold107size78742.g2039.t1"/>
    </source>
</evidence>
<dbReference type="InterPro" id="IPR019311">
    <property type="entry name" value="Fy-3"/>
</dbReference>
<keyword evidence="1" id="KW-1185">Reference proteome</keyword>
<dbReference type="PANTHER" id="PTHR16525:SF0">
    <property type="entry name" value="PROTEIN C12ORF4"/>
    <property type="match status" value="1"/>
</dbReference>
<sequence>MCKPIRPMSQSVRRPFHFDWSRNGCHVQVDAEIEIPLHEDQSVTKLHAQLVANSKVPCFVQNDLKIQLAQFIQQETDRCFDEDGDRAVEALLRGEGDDDAAWVSAFSSQYKQFAQAPSFSADDSFSAVFQELFRESVPSTIDTILNRERQLADEVQKIVRARDWEVERLKRDHAGVIEKVVHDLNSADNDQQVSMAASRHFEKIHMVESNYASQLSSIMNSQQREFRSMVVRLHEDQVLRAQGLPGRSIESLNFVKSDDAGRQKTVRASGDQPTQSSNLREESFTIYLGAQLKTMHNLRLLACDPIELLCRCRPHSTVEDSRRLEMSLSLYGYNLSAAVLLVDSRHSFHTNFHTEFAKCCEQSTELHFQLLDTQLSNVAKATMNANVVRSTQKGDDASASLHSSSSFSSNETLATGDVYLSRHSNLARVQLAFHLVADEALRSQDISSRHPCINGLRNIVRVSAKFGIGTISIPLLLVDKMTEEMTVQWCIKRAELVFKCVKGFLMEACSLDSSAPGGDHSRHTHFNVQFLVPAEISAQVYSQITEMLPTIFHLVNPVVAD</sequence>
<proteinExistence type="predicted"/>
<organism evidence="1 2">
    <name type="scientific">Plectus sambesii</name>
    <dbReference type="NCBI Taxonomy" id="2011161"/>
    <lineage>
        <taxon>Eukaryota</taxon>
        <taxon>Metazoa</taxon>
        <taxon>Ecdysozoa</taxon>
        <taxon>Nematoda</taxon>
        <taxon>Chromadorea</taxon>
        <taxon>Plectida</taxon>
        <taxon>Plectina</taxon>
        <taxon>Plectoidea</taxon>
        <taxon>Plectidae</taxon>
        <taxon>Plectus</taxon>
    </lineage>
</organism>
<dbReference type="AlphaFoldDB" id="A0A914UM41"/>
<name>A0A914UM41_9BILA</name>
<dbReference type="Proteomes" id="UP000887566">
    <property type="component" value="Unplaced"/>
</dbReference>
<dbReference type="PANTHER" id="PTHR16525">
    <property type="entry name" value="PROTEIN C12ORF4"/>
    <property type="match status" value="1"/>
</dbReference>
<evidence type="ECO:0000313" key="1">
    <source>
        <dbReference type="Proteomes" id="UP000887566"/>
    </source>
</evidence>
<dbReference type="Pfam" id="PF10154">
    <property type="entry name" value="Fy-3"/>
    <property type="match status" value="1"/>
</dbReference>
<accession>A0A914UM41</accession>
<dbReference type="GO" id="GO:0005737">
    <property type="term" value="C:cytoplasm"/>
    <property type="evidence" value="ECO:0007669"/>
    <property type="project" value="TreeGrafter"/>
</dbReference>
<protein>
    <submittedName>
        <fullName evidence="2">Uncharacterized protein</fullName>
    </submittedName>
</protein>
<reference evidence="2" key="1">
    <citation type="submission" date="2022-11" db="UniProtKB">
        <authorList>
            <consortium name="WormBaseParasite"/>
        </authorList>
    </citation>
    <scope>IDENTIFICATION</scope>
</reference>